<sequence length="289" mass="29370">MLGFLGLFGLAMGGLVYMQNDTEDDDQTVSGTAADDTSQMAGLDQMLDASGTDVLAMVQVDETAGDDADGGDYVPLDDGTQNDPRWIAIARTQGTDDDDILSGEETSDTMDGGTGDDTITGKGGSDSLSGGDGSDRINAGQGNDTVSGDAGDDILEGGWGNDTLTGGEGRDTMFGGHGDDLMNGADDDGAQDFINGGDGDDTLIAGQDDILHGGDGSDLFVMNVGAGATISDYNAAHDTIELTYDDTPPELSTQTDDDGLTLFADGAPAARLLGVTELDLDTVVLTPAA</sequence>
<feature type="region of interest" description="Disordered" evidence="3">
    <location>
        <begin position="93"/>
        <end position="176"/>
    </location>
</feature>
<feature type="compositionally biased region" description="Low complexity" evidence="3">
    <location>
        <begin position="116"/>
        <end position="129"/>
    </location>
</feature>
<dbReference type="EMBL" id="JAJATZ010000003">
    <property type="protein sequence ID" value="MCB5199377.1"/>
    <property type="molecule type" value="Genomic_DNA"/>
</dbReference>
<dbReference type="Proteomes" id="UP001138961">
    <property type="component" value="Unassembled WGS sequence"/>
</dbReference>
<gene>
    <name evidence="4" type="ORF">LGQ03_08995</name>
</gene>
<dbReference type="PANTHER" id="PTHR38340">
    <property type="entry name" value="S-LAYER PROTEIN"/>
    <property type="match status" value="1"/>
</dbReference>
<dbReference type="InterPro" id="IPR018511">
    <property type="entry name" value="Hemolysin-typ_Ca-bd_CS"/>
</dbReference>
<evidence type="ECO:0000313" key="4">
    <source>
        <dbReference type="EMBL" id="MCB5199377.1"/>
    </source>
</evidence>
<dbReference type="InterPro" id="IPR001343">
    <property type="entry name" value="Hemolysn_Ca-bd"/>
</dbReference>
<keyword evidence="5" id="KW-1185">Reference proteome</keyword>
<keyword evidence="2" id="KW-0964">Secreted</keyword>
<dbReference type="PANTHER" id="PTHR38340:SF1">
    <property type="entry name" value="S-LAYER PROTEIN"/>
    <property type="match status" value="1"/>
</dbReference>
<feature type="compositionally biased region" description="Acidic residues" evidence="3">
    <location>
        <begin position="95"/>
        <end position="108"/>
    </location>
</feature>
<evidence type="ECO:0000256" key="1">
    <source>
        <dbReference type="ARBA" id="ARBA00004613"/>
    </source>
</evidence>
<dbReference type="PROSITE" id="PS00330">
    <property type="entry name" value="HEMOLYSIN_CALCIUM"/>
    <property type="match status" value="1"/>
</dbReference>
<organism evidence="4 5">
    <name type="scientific">Loktanella gaetbuli</name>
    <dbReference type="NCBI Taxonomy" id="2881335"/>
    <lineage>
        <taxon>Bacteria</taxon>
        <taxon>Pseudomonadati</taxon>
        <taxon>Pseudomonadota</taxon>
        <taxon>Alphaproteobacteria</taxon>
        <taxon>Rhodobacterales</taxon>
        <taxon>Roseobacteraceae</taxon>
        <taxon>Loktanella</taxon>
    </lineage>
</organism>
<accession>A0ABS8BUF4</accession>
<dbReference type="PRINTS" id="PR00313">
    <property type="entry name" value="CABNDNGRPT"/>
</dbReference>
<evidence type="ECO:0008006" key="6">
    <source>
        <dbReference type="Google" id="ProtNLM"/>
    </source>
</evidence>
<comment type="subcellular location">
    <subcellularLocation>
        <location evidence="1">Secreted</location>
    </subcellularLocation>
</comment>
<dbReference type="SUPFAM" id="SSF51120">
    <property type="entry name" value="beta-Roll"/>
    <property type="match status" value="1"/>
</dbReference>
<proteinExistence type="predicted"/>
<reference evidence="4" key="1">
    <citation type="submission" date="2021-10" db="EMBL/GenBank/DDBJ databases">
        <title>Loktanella gaetbuli sp. nov., isolated from a tidal flat.</title>
        <authorList>
            <person name="Park S."/>
            <person name="Yoon J.-H."/>
        </authorList>
    </citation>
    <scope>NUCLEOTIDE SEQUENCE</scope>
    <source>
        <strain evidence="4">TSTF-M6</strain>
    </source>
</reference>
<name>A0ABS8BUF4_9RHOB</name>
<evidence type="ECO:0000256" key="2">
    <source>
        <dbReference type="ARBA" id="ARBA00022525"/>
    </source>
</evidence>
<dbReference type="InterPro" id="IPR011049">
    <property type="entry name" value="Serralysin-like_metalloprot_C"/>
</dbReference>
<evidence type="ECO:0000256" key="3">
    <source>
        <dbReference type="SAM" id="MobiDB-lite"/>
    </source>
</evidence>
<dbReference type="RefSeq" id="WP_226748123.1">
    <property type="nucleotide sequence ID" value="NZ_JAJATZ010000003.1"/>
</dbReference>
<protein>
    <recommendedName>
        <fullName evidence="6">Hemolysin type calcium-binding protein</fullName>
    </recommendedName>
</protein>
<dbReference type="InterPro" id="IPR050557">
    <property type="entry name" value="RTX_toxin/Mannuronan_C5-epim"/>
</dbReference>
<dbReference type="Pfam" id="PF00353">
    <property type="entry name" value="HemolysinCabind"/>
    <property type="match status" value="3"/>
</dbReference>
<evidence type="ECO:0000313" key="5">
    <source>
        <dbReference type="Proteomes" id="UP001138961"/>
    </source>
</evidence>
<dbReference type="Gene3D" id="2.150.10.10">
    <property type="entry name" value="Serralysin-like metalloprotease, C-terminal"/>
    <property type="match status" value="3"/>
</dbReference>
<comment type="caution">
    <text evidence="4">The sequence shown here is derived from an EMBL/GenBank/DDBJ whole genome shotgun (WGS) entry which is preliminary data.</text>
</comment>